<keyword evidence="6" id="KW-0862">Zinc</keyword>
<accession>A0A6A6EVP1</accession>
<keyword evidence="1" id="KW-0808">Transferase</keyword>
<organism evidence="8 9">
    <name type="scientific">Cercospora zeae-maydis SCOH1-5</name>
    <dbReference type="NCBI Taxonomy" id="717836"/>
    <lineage>
        <taxon>Eukaryota</taxon>
        <taxon>Fungi</taxon>
        <taxon>Dikarya</taxon>
        <taxon>Ascomycota</taxon>
        <taxon>Pezizomycotina</taxon>
        <taxon>Dothideomycetes</taxon>
        <taxon>Dothideomycetidae</taxon>
        <taxon>Mycosphaerellales</taxon>
        <taxon>Mycosphaerellaceae</taxon>
        <taxon>Cercospora</taxon>
    </lineage>
</organism>
<evidence type="ECO:0000256" key="2">
    <source>
        <dbReference type="ARBA" id="ARBA00022723"/>
    </source>
</evidence>
<evidence type="ECO:0000256" key="4">
    <source>
        <dbReference type="ARBA" id="ARBA00022771"/>
    </source>
</evidence>
<dbReference type="GO" id="GO:0008270">
    <property type="term" value="F:zinc ion binding"/>
    <property type="evidence" value="ECO:0007669"/>
    <property type="project" value="UniProtKB-KW"/>
</dbReference>
<evidence type="ECO:0000256" key="6">
    <source>
        <dbReference type="ARBA" id="ARBA00022833"/>
    </source>
</evidence>
<proteinExistence type="predicted"/>
<protein>
    <recommendedName>
        <fullName evidence="7">RING-type domain-containing protein</fullName>
    </recommendedName>
</protein>
<dbReference type="Gene3D" id="1.20.120.1750">
    <property type="match status" value="1"/>
</dbReference>
<gene>
    <name evidence="8" type="ORF">CERZMDRAFT_3033</name>
</gene>
<evidence type="ECO:0000256" key="3">
    <source>
        <dbReference type="ARBA" id="ARBA00022737"/>
    </source>
</evidence>
<dbReference type="Pfam" id="PF26200">
    <property type="entry name" value="Rcat_RNF216"/>
    <property type="match status" value="1"/>
</dbReference>
<evidence type="ECO:0000313" key="8">
    <source>
        <dbReference type="EMBL" id="KAF2206358.1"/>
    </source>
</evidence>
<dbReference type="GO" id="GO:0016740">
    <property type="term" value="F:transferase activity"/>
    <property type="evidence" value="ECO:0007669"/>
    <property type="project" value="UniProtKB-KW"/>
</dbReference>
<feature type="non-terminal residue" evidence="8">
    <location>
        <position position="164"/>
    </location>
</feature>
<dbReference type="SUPFAM" id="SSF57850">
    <property type="entry name" value="RING/U-box"/>
    <property type="match status" value="1"/>
</dbReference>
<dbReference type="OrthoDB" id="3650316at2759"/>
<sequence>GNQVCAPCLRRIFELALQDRTSWPPRWGRQRLDYRDFRDMLDNHTLRRLDERCREERCPVAERVYCRQMRGDGECGTFIGGRSDAEAVCGLCSRCGQYTCLRCSTSFRYARDERSNMSTRHQCQLPTQSGKDYQNCPDCGQRVQLADGCNHITCICGEQFCYLC</sequence>
<dbReference type="EMBL" id="ML992723">
    <property type="protein sequence ID" value="KAF2206358.1"/>
    <property type="molecule type" value="Genomic_DNA"/>
</dbReference>
<dbReference type="Proteomes" id="UP000799539">
    <property type="component" value="Unassembled WGS sequence"/>
</dbReference>
<keyword evidence="9" id="KW-1185">Reference proteome</keyword>
<evidence type="ECO:0000259" key="7">
    <source>
        <dbReference type="PROSITE" id="PS51873"/>
    </source>
</evidence>
<dbReference type="InterPro" id="IPR044066">
    <property type="entry name" value="TRIAD_supradom"/>
</dbReference>
<keyword evidence="2" id="KW-0479">Metal-binding</keyword>
<feature type="non-terminal residue" evidence="8">
    <location>
        <position position="1"/>
    </location>
</feature>
<feature type="domain" description="RING-type" evidence="7">
    <location>
        <begin position="1"/>
        <end position="164"/>
    </location>
</feature>
<evidence type="ECO:0000313" key="9">
    <source>
        <dbReference type="Proteomes" id="UP000799539"/>
    </source>
</evidence>
<evidence type="ECO:0000256" key="1">
    <source>
        <dbReference type="ARBA" id="ARBA00022679"/>
    </source>
</evidence>
<keyword evidence="5" id="KW-0833">Ubl conjugation pathway</keyword>
<keyword evidence="3" id="KW-0677">Repeat</keyword>
<keyword evidence="4" id="KW-0863">Zinc-finger</keyword>
<dbReference type="AlphaFoldDB" id="A0A6A6EVP1"/>
<reference evidence="8" key="1">
    <citation type="journal article" date="2020" name="Stud. Mycol.">
        <title>101 Dothideomycetes genomes: a test case for predicting lifestyles and emergence of pathogens.</title>
        <authorList>
            <person name="Haridas S."/>
            <person name="Albert R."/>
            <person name="Binder M."/>
            <person name="Bloem J."/>
            <person name="Labutti K."/>
            <person name="Salamov A."/>
            <person name="Andreopoulos B."/>
            <person name="Baker S."/>
            <person name="Barry K."/>
            <person name="Bills G."/>
            <person name="Bluhm B."/>
            <person name="Cannon C."/>
            <person name="Castanera R."/>
            <person name="Culley D."/>
            <person name="Daum C."/>
            <person name="Ezra D."/>
            <person name="Gonzalez J."/>
            <person name="Henrissat B."/>
            <person name="Kuo A."/>
            <person name="Liang C."/>
            <person name="Lipzen A."/>
            <person name="Lutzoni F."/>
            <person name="Magnuson J."/>
            <person name="Mondo S."/>
            <person name="Nolan M."/>
            <person name="Ohm R."/>
            <person name="Pangilinan J."/>
            <person name="Park H.-J."/>
            <person name="Ramirez L."/>
            <person name="Alfaro M."/>
            <person name="Sun H."/>
            <person name="Tritt A."/>
            <person name="Yoshinaga Y."/>
            <person name="Zwiers L.-H."/>
            <person name="Turgeon B."/>
            <person name="Goodwin S."/>
            <person name="Spatafora J."/>
            <person name="Crous P."/>
            <person name="Grigoriev I."/>
        </authorList>
    </citation>
    <scope>NUCLEOTIDE SEQUENCE</scope>
    <source>
        <strain evidence="8">SCOH1-5</strain>
    </source>
</reference>
<name>A0A6A6EVP1_9PEZI</name>
<evidence type="ECO:0000256" key="5">
    <source>
        <dbReference type="ARBA" id="ARBA00022786"/>
    </source>
</evidence>
<dbReference type="PROSITE" id="PS51873">
    <property type="entry name" value="TRIAD"/>
    <property type="match status" value="1"/>
</dbReference>